<dbReference type="AlphaFoldDB" id="A0AAE3VVT9"/>
<dbReference type="InterPro" id="IPR028974">
    <property type="entry name" value="TSP_type-3_rpt"/>
</dbReference>
<keyword evidence="2" id="KW-1185">Reference proteome</keyword>
<protein>
    <submittedName>
        <fullName evidence="1">Uncharacterized protein</fullName>
    </submittedName>
</protein>
<proteinExistence type="predicted"/>
<dbReference type="SUPFAM" id="SSF103647">
    <property type="entry name" value="TSP type-3 repeat"/>
    <property type="match status" value="1"/>
</dbReference>
<reference evidence="1 2" key="1">
    <citation type="submission" date="2023-07" db="EMBL/GenBank/DDBJ databases">
        <title>Sequencing the genomes of 1000 actinobacteria strains.</title>
        <authorList>
            <person name="Klenk H.-P."/>
        </authorList>
    </citation>
    <scope>NUCLEOTIDE SEQUENCE [LARGE SCALE GENOMIC DNA]</scope>
    <source>
        <strain evidence="1 2">DSM 44709</strain>
    </source>
</reference>
<evidence type="ECO:0000313" key="2">
    <source>
        <dbReference type="Proteomes" id="UP001240236"/>
    </source>
</evidence>
<dbReference type="EMBL" id="JAUSUZ010000001">
    <property type="protein sequence ID" value="MDQ0364659.1"/>
    <property type="molecule type" value="Genomic_DNA"/>
</dbReference>
<evidence type="ECO:0000313" key="1">
    <source>
        <dbReference type="EMBL" id="MDQ0364659.1"/>
    </source>
</evidence>
<dbReference type="RefSeq" id="WP_307236241.1">
    <property type="nucleotide sequence ID" value="NZ_JAUSUZ010000001.1"/>
</dbReference>
<dbReference type="GO" id="GO:0005509">
    <property type="term" value="F:calcium ion binding"/>
    <property type="evidence" value="ECO:0007669"/>
    <property type="project" value="InterPro"/>
</dbReference>
<name>A0AAE3VVT9_9ACTN</name>
<dbReference type="Proteomes" id="UP001240236">
    <property type="component" value="Unassembled WGS sequence"/>
</dbReference>
<accession>A0AAE3VVT9</accession>
<sequence>MSEIYEFMMDADGNGTDDYVVAEEYPDGSILTVADLDGDGLADVATYDVDGDGVAEETYEVPGGYTSLAAEEVSVTYTETVTYTSY</sequence>
<gene>
    <name evidence="1" type="ORF">J2S42_001328</name>
</gene>
<comment type="caution">
    <text evidence="1">The sequence shown here is derived from an EMBL/GenBank/DDBJ whole genome shotgun (WGS) entry which is preliminary data.</text>
</comment>
<organism evidence="1 2">
    <name type="scientific">Catenuloplanes indicus</name>
    <dbReference type="NCBI Taxonomy" id="137267"/>
    <lineage>
        <taxon>Bacteria</taxon>
        <taxon>Bacillati</taxon>
        <taxon>Actinomycetota</taxon>
        <taxon>Actinomycetes</taxon>
        <taxon>Micromonosporales</taxon>
        <taxon>Micromonosporaceae</taxon>
        <taxon>Catenuloplanes</taxon>
    </lineage>
</organism>